<comment type="caution">
    <text evidence="3">The sequence shown here is derived from an EMBL/GenBank/DDBJ whole genome shotgun (WGS) entry which is preliminary data.</text>
</comment>
<reference evidence="3" key="1">
    <citation type="submission" date="2020-06" db="EMBL/GenBank/DDBJ databases">
        <title>Legume-microbial interactions unlock mineral nutrients during tropical forest succession.</title>
        <authorList>
            <person name="Epihov D.Z."/>
        </authorList>
    </citation>
    <scope>NUCLEOTIDE SEQUENCE [LARGE SCALE GENOMIC DNA]</scope>
    <source>
        <strain evidence="3">Pan2503</strain>
    </source>
</reference>
<dbReference type="Proteomes" id="UP000567293">
    <property type="component" value="Unassembled WGS sequence"/>
</dbReference>
<evidence type="ECO:0000313" key="3">
    <source>
        <dbReference type="EMBL" id="MBA0088454.1"/>
    </source>
</evidence>
<dbReference type="GO" id="GO:0006281">
    <property type="term" value="P:DNA repair"/>
    <property type="evidence" value="ECO:0007669"/>
    <property type="project" value="InterPro"/>
</dbReference>
<dbReference type="InterPro" id="IPR014048">
    <property type="entry name" value="MethylDNA_cys_MeTrfase_DNA-bd"/>
</dbReference>
<dbReference type="AlphaFoldDB" id="A0A7V8SZR6"/>
<evidence type="ECO:0000313" key="4">
    <source>
        <dbReference type="Proteomes" id="UP000567293"/>
    </source>
</evidence>
<keyword evidence="4" id="KW-1185">Reference proteome</keyword>
<dbReference type="SUPFAM" id="SSF46767">
    <property type="entry name" value="Methylated DNA-protein cysteine methyltransferase, C-terminal domain"/>
    <property type="match status" value="1"/>
</dbReference>
<dbReference type="InterPro" id="IPR036388">
    <property type="entry name" value="WH-like_DNA-bd_sf"/>
</dbReference>
<gene>
    <name evidence="3" type="ORF">HRJ53_26000</name>
</gene>
<proteinExistence type="predicted"/>
<dbReference type="Pfam" id="PF01035">
    <property type="entry name" value="DNA_binding_1"/>
    <property type="match status" value="1"/>
</dbReference>
<feature type="domain" description="Methylated-DNA-[protein]-cysteine S-methyltransferase DNA binding" evidence="2">
    <location>
        <begin position="4"/>
        <end position="81"/>
    </location>
</feature>
<dbReference type="InterPro" id="IPR052520">
    <property type="entry name" value="ATL_DNA_repair"/>
</dbReference>
<dbReference type="GO" id="GO:0003824">
    <property type="term" value="F:catalytic activity"/>
    <property type="evidence" value="ECO:0007669"/>
    <property type="project" value="InterPro"/>
</dbReference>
<sequence>MSWDNVYRLVQRIPRGKVLTYGGLARALRLPGGARTAGRAMAATPSGKGIPWHRVIGDRGKILIRGPHALLQKKLLETEGVSVVEFRVDLKRHRWQPSRMQNLKGAAPRTKRRK</sequence>
<keyword evidence="1" id="KW-0227">DNA damage</keyword>
<name>A0A7V8SZR6_9BACT</name>
<protein>
    <submittedName>
        <fullName evidence="3">MGMT family protein</fullName>
    </submittedName>
</protein>
<dbReference type="PANTHER" id="PTHR42942">
    <property type="entry name" value="6-O-METHYLGUANINE DNA METHYLTRANSFERASE"/>
    <property type="match status" value="1"/>
</dbReference>
<evidence type="ECO:0000256" key="1">
    <source>
        <dbReference type="ARBA" id="ARBA00022763"/>
    </source>
</evidence>
<accession>A0A7V8SZR6</accession>
<organism evidence="3 4">
    <name type="scientific">Candidatus Acidiferrum panamense</name>
    <dbReference type="NCBI Taxonomy" id="2741543"/>
    <lineage>
        <taxon>Bacteria</taxon>
        <taxon>Pseudomonadati</taxon>
        <taxon>Acidobacteriota</taxon>
        <taxon>Terriglobia</taxon>
        <taxon>Candidatus Acidiferrales</taxon>
        <taxon>Candidatus Acidiferrum</taxon>
    </lineage>
</organism>
<evidence type="ECO:0000259" key="2">
    <source>
        <dbReference type="Pfam" id="PF01035"/>
    </source>
</evidence>
<dbReference type="InterPro" id="IPR036217">
    <property type="entry name" value="MethylDNA_cys_MeTrfase_DNAb"/>
</dbReference>
<dbReference type="EMBL" id="JACDQQ010002507">
    <property type="protein sequence ID" value="MBA0088454.1"/>
    <property type="molecule type" value="Genomic_DNA"/>
</dbReference>
<dbReference type="Gene3D" id="1.10.10.10">
    <property type="entry name" value="Winged helix-like DNA-binding domain superfamily/Winged helix DNA-binding domain"/>
    <property type="match status" value="1"/>
</dbReference>
<dbReference type="PANTHER" id="PTHR42942:SF1">
    <property type="entry name" value="ALKYLTRANSFERASE-LIKE PROTEIN 1"/>
    <property type="match status" value="1"/>
</dbReference>
<dbReference type="CDD" id="cd06445">
    <property type="entry name" value="ATase"/>
    <property type="match status" value="1"/>
</dbReference>